<dbReference type="Pfam" id="PF00762">
    <property type="entry name" value="Ferrochelatase"/>
    <property type="match status" value="1"/>
</dbReference>
<reference evidence="11 12" key="1">
    <citation type="submission" date="2020-05" db="EMBL/GenBank/DDBJ databases">
        <title>Erythrobacter mangrovi sp. nov., isolated from rhizosphere soil of mangrove plant (Kandelia candel).</title>
        <authorList>
            <person name="Ye Y.H."/>
        </authorList>
    </citation>
    <scope>NUCLEOTIDE SEQUENCE [LARGE SCALE GENOMIC DNA]</scope>
    <source>
        <strain evidence="11 12">EB310</strain>
    </source>
</reference>
<dbReference type="SUPFAM" id="SSF53800">
    <property type="entry name" value="Chelatase"/>
    <property type="match status" value="1"/>
</dbReference>
<dbReference type="FunFam" id="3.40.50.1400:FF:000002">
    <property type="entry name" value="Ferrochelatase"/>
    <property type="match status" value="1"/>
</dbReference>
<dbReference type="KEGG" id="emv:HQR01_14110"/>
<keyword evidence="6 9" id="KW-0456">Lyase</keyword>
<dbReference type="CDD" id="cd03411">
    <property type="entry name" value="Ferrochelatase_N"/>
    <property type="match status" value="1"/>
</dbReference>
<keyword evidence="7 9" id="KW-0627">Porphyrin biosynthesis</keyword>
<evidence type="ECO:0000256" key="4">
    <source>
        <dbReference type="ARBA" id="ARBA00023004"/>
    </source>
</evidence>
<gene>
    <name evidence="9" type="primary">hemH</name>
    <name evidence="11" type="ORF">HQR01_14110</name>
</gene>
<dbReference type="EMBL" id="CP053921">
    <property type="protein sequence ID" value="QKG72409.1"/>
    <property type="molecule type" value="Genomic_DNA"/>
</dbReference>
<dbReference type="GO" id="GO:0004325">
    <property type="term" value="F:ferrochelatase activity"/>
    <property type="evidence" value="ECO:0007669"/>
    <property type="project" value="UniProtKB-UniRule"/>
</dbReference>
<dbReference type="Gene3D" id="3.40.50.1400">
    <property type="match status" value="2"/>
</dbReference>
<proteinExistence type="inferred from homology"/>
<dbReference type="AlphaFoldDB" id="A0A7D4CEE3"/>
<dbReference type="PANTHER" id="PTHR11108">
    <property type="entry name" value="FERROCHELATASE"/>
    <property type="match status" value="1"/>
</dbReference>
<comment type="catalytic activity">
    <reaction evidence="8">
        <text>Fe-coproporphyrin III + 2 H(+) = coproporphyrin III + Fe(2+)</text>
        <dbReference type="Rhea" id="RHEA:49572"/>
        <dbReference type="ChEBI" id="CHEBI:15378"/>
        <dbReference type="ChEBI" id="CHEBI:29033"/>
        <dbReference type="ChEBI" id="CHEBI:68438"/>
        <dbReference type="ChEBI" id="CHEBI:131725"/>
        <dbReference type="EC" id="4.99.1.9"/>
    </reaction>
    <physiologicalReaction direction="right-to-left" evidence="8">
        <dbReference type="Rhea" id="RHEA:49574"/>
    </physiologicalReaction>
</comment>
<keyword evidence="3 9" id="KW-0479">Metal-binding</keyword>
<dbReference type="PROSITE" id="PS00534">
    <property type="entry name" value="FERROCHELATASE"/>
    <property type="match status" value="1"/>
</dbReference>
<comment type="catalytic activity">
    <reaction evidence="9 10">
        <text>heme b + 2 H(+) = protoporphyrin IX + Fe(2+)</text>
        <dbReference type="Rhea" id="RHEA:22584"/>
        <dbReference type="ChEBI" id="CHEBI:15378"/>
        <dbReference type="ChEBI" id="CHEBI:29033"/>
        <dbReference type="ChEBI" id="CHEBI:57306"/>
        <dbReference type="ChEBI" id="CHEBI:60344"/>
        <dbReference type="EC" id="4.98.1.1"/>
    </reaction>
</comment>
<dbReference type="RefSeq" id="WP_173215642.1">
    <property type="nucleotide sequence ID" value="NZ_CP053921.1"/>
</dbReference>
<dbReference type="GO" id="GO:0006783">
    <property type="term" value="P:heme biosynthetic process"/>
    <property type="evidence" value="ECO:0007669"/>
    <property type="project" value="UniProtKB-UniRule"/>
</dbReference>
<organism evidence="11 12">
    <name type="scientific">Erythrobacter mangrovi</name>
    <dbReference type="NCBI Taxonomy" id="2739433"/>
    <lineage>
        <taxon>Bacteria</taxon>
        <taxon>Pseudomonadati</taxon>
        <taxon>Pseudomonadota</taxon>
        <taxon>Alphaproteobacteria</taxon>
        <taxon>Sphingomonadales</taxon>
        <taxon>Erythrobacteraceae</taxon>
        <taxon>Erythrobacter/Porphyrobacter group</taxon>
        <taxon>Erythrobacter</taxon>
    </lineage>
</organism>
<comment type="pathway">
    <text evidence="9 10">Porphyrin-containing compound metabolism; protoheme biosynthesis; protoheme from protoporphyrin-IX: step 1/1.</text>
</comment>
<evidence type="ECO:0000313" key="12">
    <source>
        <dbReference type="Proteomes" id="UP000504693"/>
    </source>
</evidence>
<feature type="binding site" evidence="9">
    <location>
        <position position="210"/>
    </location>
    <ligand>
        <name>Fe(2+)</name>
        <dbReference type="ChEBI" id="CHEBI:29033"/>
    </ligand>
</feature>
<keyword evidence="12" id="KW-1185">Reference proteome</keyword>
<dbReference type="InterPro" id="IPR033659">
    <property type="entry name" value="Ferrochelatase_N"/>
</dbReference>
<name>A0A7D4CEE3_9SPHN</name>
<evidence type="ECO:0000313" key="11">
    <source>
        <dbReference type="EMBL" id="QKG72409.1"/>
    </source>
</evidence>
<keyword evidence="4 9" id="KW-0408">Iron</keyword>
<evidence type="ECO:0000256" key="9">
    <source>
        <dbReference type="HAMAP-Rule" id="MF_00323"/>
    </source>
</evidence>
<dbReference type="PANTHER" id="PTHR11108:SF1">
    <property type="entry name" value="FERROCHELATASE, MITOCHONDRIAL"/>
    <property type="match status" value="1"/>
</dbReference>
<dbReference type="GO" id="GO:0005737">
    <property type="term" value="C:cytoplasm"/>
    <property type="evidence" value="ECO:0007669"/>
    <property type="project" value="UniProtKB-SubCell"/>
</dbReference>
<keyword evidence="2 9" id="KW-0963">Cytoplasm</keyword>
<dbReference type="GO" id="GO:0046872">
    <property type="term" value="F:metal ion binding"/>
    <property type="evidence" value="ECO:0007669"/>
    <property type="project" value="UniProtKB-KW"/>
</dbReference>
<dbReference type="EC" id="4.98.1.1" evidence="9 10"/>
<keyword evidence="5 9" id="KW-0350">Heme biosynthesis</keyword>
<dbReference type="UniPathway" id="UPA00252">
    <property type="reaction ID" value="UER00325"/>
</dbReference>
<dbReference type="Proteomes" id="UP000504693">
    <property type="component" value="Chromosome"/>
</dbReference>
<dbReference type="InterPro" id="IPR001015">
    <property type="entry name" value="Ferrochelatase"/>
</dbReference>
<dbReference type="CDD" id="cd00419">
    <property type="entry name" value="Ferrochelatase_C"/>
    <property type="match status" value="1"/>
</dbReference>
<dbReference type="HAMAP" id="MF_00323">
    <property type="entry name" value="Ferrochelatase"/>
    <property type="match status" value="1"/>
</dbReference>
<evidence type="ECO:0000256" key="6">
    <source>
        <dbReference type="ARBA" id="ARBA00023239"/>
    </source>
</evidence>
<evidence type="ECO:0000256" key="10">
    <source>
        <dbReference type="RuleBase" id="RU000607"/>
    </source>
</evidence>
<sequence length="342" mass="37931">MTWRDQRLPPDHPPVSAGKAGVLLVNLGTPDAPDAASVKRYLAEFLSDKRVVEIPDLVWQPILRGLILTTRPKRSAAAYAKVWTPEGSPLAVITRRQAEAMQARLGEGVRVDWAMRYGKPSIGERLQAMMEAGCERILLAPLYPQYSAATTATVVDKAGDCLREMRWQPALRTLPAYHDDPLHVDALAADLSRQLDALDFEPEVLLLSFHGMPERTLHLGDPYHCQCLKTSRLLEEALGRPGLRFRTSFQSRFGRAKWLEPATDASLIEEVERGTRRIAVACPGFAADCLETLEEVAMEGRDAFLKAGGERFAALSCLNTSDAGVAMLEKMLRRELSGWINE</sequence>
<feature type="binding site" evidence="9">
    <location>
        <position position="291"/>
    </location>
    <ligand>
        <name>Fe(2+)</name>
        <dbReference type="ChEBI" id="CHEBI:29033"/>
    </ligand>
</feature>
<comment type="similarity">
    <text evidence="1 9 10">Belongs to the ferrochelatase family.</text>
</comment>
<evidence type="ECO:0000256" key="2">
    <source>
        <dbReference type="ARBA" id="ARBA00022490"/>
    </source>
</evidence>
<evidence type="ECO:0000256" key="7">
    <source>
        <dbReference type="ARBA" id="ARBA00023244"/>
    </source>
</evidence>
<evidence type="ECO:0000256" key="1">
    <source>
        <dbReference type="ARBA" id="ARBA00007718"/>
    </source>
</evidence>
<evidence type="ECO:0000256" key="5">
    <source>
        <dbReference type="ARBA" id="ARBA00023133"/>
    </source>
</evidence>
<protein>
    <recommendedName>
        <fullName evidence="9 10">Ferrochelatase</fullName>
        <ecNumber evidence="9 10">4.98.1.1</ecNumber>
    </recommendedName>
    <alternativeName>
        <fullName evidence="9">Heme synthase</fullName>
    </alternativeName>
    <alternativeName>
        <fullName evidence="9">Protoheme ferro-lyase</fullName>
    </alternativeName>
</protein>
<evidence type="ECO:0000256" key="3">
    <source>
        <dbReference type="ARBA" id="ARBA00022723"/>
    </source>
</evidence>
<comment type="function">
    <text evidence="9 10">Catalyzes the ferrous insertion into protoporphyrin IX.</text>
</comment>
<comment type="subcellular location">
    <subcellularLocation>
        <location evidence="9 10">Cytoplasm</location>
    </subcellularLocation>
</comment>
<accession>A0A7D4CEE3</accession>
<dbReference type="InterPro" id="IPR019772">
    <property type="entry name" value="Ferrochelatase_AS"/>
</dbReference>
<dbReference type="NCBIfam" id="TIGR00109">
    <property type="entry name" value="hemH"/>
    <property type="match status" value="1"/>
</dbReference>
<dbReference type="InterPro" id="IPR033644">
    <property type="entry name" value="Ferrochelatase_C"/>
</dbReference>
<evidence type="ECO:0000256" key="8">
    <source>
        <dbReference type="ARBA" id="ARBA00024536"/>
    </source>
</evidence>